<feature type="region of interest" description="Disordered" evidence="1">
    <location>
        <begin position="99"/>
        <end position="128"/>
    </location>
</feature>
<evidence type="ECO:0000313" key="2">
    <source>
        <dbReference type="EMBL" id="GJT40927.1"/>
    </source>
</evidence>
<accession>A0ABQ5DPQ3</accession>
<dbReference type="Proteomes" id="UP001151760">
    <property type="component" value="Unassembled WGS sequence"/>
</dbReference>
<proteinExistence type="predicted"/>
<name>A0ABQ5DPQ3_9ASTR</name>
<evidence type="ECO:0008006" key="4">
    <source>
        <dbReference type="Google" id="ProtNLM"/>
    </source>
</evidence>
<reference evidence="2" key="1">
    <citation type="journal article" date="2022" name="Int. J. Mol. Sci.">
        <title>Draft Genome of Tanacetum Coccineum: Genomic Comparison of Closely Related Tanacetum-Family Plants.</title>
        <authorList>
            <person name="Yamashiro T."/>
            <person name="Shiraishi A."/>
            <person name="Nakayama K."/>
            <person name="Satake H."/>
        </authorList>
    </citation>
    <scope>NUCLEOTIDE SEQUENCE</scope>
</reference>
<evidence type="ECO:0000313" key="3">
    <source>
        <dbReference type="Proteomes" id="UP001151760"/>
    </source>
</evidence>
<evidence type="ECO:0000256" key="1">
    <source>
        <dbReference type="SAM" id="MobiDB-lite"/>
    </source>
</evidence>
<sequence length="128" mass="14971">MPKEILVAEAGKFKPPPPMVTPPEKKSINKFCDFHNEKGHSTAKCMQLKRQIEELWGDYMAARTVKALGNYRRRRALYKRMDELYDSKVAVSLQWYNRKTQNKGNPSGAIYRSRDAYVPSHKRDSYYP</sequence>
<gene>
    <name evidence="2" type="ORF">Tco_0940792</name>
</gene>
<comment type="caution">
    <text evidence="2">The sequence shown here is derived from an EMBL/GenBank/DDBJ whole genome shotgun (WGS) entry which is preliminary data.</text>
</comment>
<reference evidence="2" key="2">
    <citation type="submission" date="2022-01" db="EMBL/GenBank/DDBJ databases">
        <authorList>
            <person name="Yamashiro T."/>
            <person name="Shiraishi A."/>
            <person name="Satake H."/>
            <person name="Nakayama K."/>
        </authorList>
    </citation>
    <scope>NUCLEOTIDE SEQUENCE</scope>
</reference>
<organism evidence="2 3">
    <name type="scientific">Tanacetum coccineum</name>
    <dbReference type="NCBI Taxonomy" id="301880"/>
    <lineage>
        <taxon>Eukaryota</taxon>
        <taxon>Viridiplantae</taxon>
        <taxon>Streptophyta</taxon>
        <taxon>Embryophyta</taxon>
        <taxon>Tracheophyta</taxon>
        <taxon>Spermatophyta</taxon>
        <taxon>Magnoliopsida</taxon>
        <taxon>eudicotyledons</taxon>
        <taxon>Gunneridae</taxon>
        <taxon>Pentapetalae</taxon>
        <taxon>asterids</taxon>
        <taxon>campanulids</taxon>
        <taxon>Asterales</taxon>
        <taxon>Asteraceae</taxon>
        <taxon>Asteroideae</taxon>
        <taxon>Anthemideae</taxon>
        <taxon>Anthemidinae</taxon>
        <taxon>Tanacetum</taxon>
    </lineage>
</organism>
<protein>
    <recommendedName>
        <fullName evidence="4">Reverse transcriptase domain-containing protein</fullName>
    </recommendedName>
</protein>
<keyword evidence="3" id="KW-1185">Reference proteome</keyword>
<dbReference type="EMBL" id="BQNB010015517">
    <property type="protein sequence ID" value="GJT40927.1"/>
    <property type="molecule type" value="Genomic_DNA"/>
</dbReference>